<keyword evidence="8 9" id="KW-0413">Isomerase</keyword>
<protein>
    <recommendedName>
        <fullName evidence="4 9">Triosephosphate isomerase</fullName>
        <shortName evidence="9">TIM</shortName>
        <shortName evidence="9">TPI</shortName>
        <ecNumber evidence="3 9">5.3.1.1</ecNumber>
    </recommendedName>
    <alternativeName>
        <fullName evidence="9">Triose-phosphate isomerase</fullName>
    </alternativeName>
</protein>
<feature type="binding site" evidence="9">
    <location>
        <begin position="9"/>
        <end position="11"/>
    </location>
    <ligand>
        <name>substrate</name>
    </ligand>
</feature>
<keyword evidence="6 9" id="KW-0963">Cytoplasm</keyword>
<dbReference type="InterPro" id="IPR000652">
    <property type="entry name" value="Triosephosphate_isomerase"/>
</dbReference>
<feature type="active site" description="Electrophile" evidence="9">
    <location>
        <position position="94"/>
    </location>
</feature>
<evidence type="ECO:0000256" key="2">
    <source>
        <dbReference type="ARBA" id="ARBA00007422"/>
    </source>
</evidence>
<comment type="function">
    <text evidence="9">Involved in the gluconeogenesis. Catalyzes stereospecifically the conversion of dihydroxyacetone phosphate (DHAP) to D-glyceraldehyde-3-phosphate (G3P).</text>
</comment>
<feature type="binding site" evidence="9">
    <location>
        <begin position="233"/>
        <end position="234"/>
    </location>
    <ligand>
        <name>substrate</name>
    </ligand>
</feature>
<dbReference type="InterPro" id="IPR035990">
    <property type="entry name" value="TIM_sf"/>
</dbReference>
<dbReference type="GO" id="GO:0019563">
    <property type="term" value="P:glycerol catabolic process"/>
    <property type="evidence" value="ECO:0007669"/>
    <property type="project" value="TreeGrafter"/>
</dbReference>
<dbReference type="GO" id="GO:0046166">
    <property type="term" value="P:glyceraldehyde-3-phosphate biosynthetic process"/>
    <property type="evidence" value="ECO:0007669"/>
    <property type="project" value="TreeGrafter"/>
</dbReference>
<feature type="binding site" evidence="9">
    <location>
        <position position="212"/>
    </location>
    <ligand>
        <name>substrate</name>
    </ligand>
</feature>
<dbReference type="FunFam" id="3.20.20.70:FF:000016">
    <property type="entry name" value="Triosephosphate isomerase"/>
    <property type="match status" value="1"/>
</dbReference>
<comment type="subcellular location">
    <subcellularLocation>
        <location evidence="9 10">Cytoplasm</location>
    </subcellularLocation>
</comment>
<feature type="active site" description="Proton acceptor" evidence="9">
    <location>
        <position position="166"/>
    </location>
</feature>
<dbReference type="CDD" id="cd00311">
    <property type="entry name" value="TIM"/>
    <property type="match status" value="1"/>
</dbReference>
<dbReference type="NCBIfam" id="TIGR00419">
    <property type="entry name" value="tim"/>
    <property type="match status" value="1"/>
</dbReference>
<dbReference type="PROSITE" id="PS51440">
    <property type="entry name" value="TIM_2"/>
    <property type="match status" value="1"/>
</dbReference>
<evidence type="ECO:0000256" key="4">
    <source>
        <dbReference type="ARBA" id="ARBA00019397"/>
    </source>
</evidence>
<evidence type="ECO:0000256" key="1">
    <source>
        <dbReference type="ARBA" id="ARBA00004680"/>
    </source>
</evidence>
<comment type="similarity">
    <text evidence="2 9 10">Belongs to the triosephosphate isomerase family.</text>
</comment>
<dbReference type="UniPathway" id="UPA00138"/>
<keyword evidence="12" id="KW-1185">Reference proteome</keyword>
<comment type="subunit">
    <text evidence="9 10">Homodimer.</text>
</comment>
<dbReference type="SUPFAM" id="SSF51351">
    <property type="entry name" value="Triosephosphate isomerase (TIM)"/>
    <property type="match status" value="1"/>
</dbReference>
<evidence type="ECO:0000256" key="3">
    <source>
        <dbReference type="ARBA" id="ARBA00011940"/>
    </source>
</evidence>
<dbReference type="PANTHER" id="PTHR21139">
    <property type="entry name" value="TRIOSEPHOSPHATE ISOMERASE"/>
    <property type="match status" value="1"/>
</dbReference>
<comment type="catalytic activity">
    <reaction evidence="9 10">
        <text>D-glyceraldehyde 3-phosphate = dihydroxyacetone phosphate</text>
        <dbReference type="Rhea" id="RHEA:18585"/>
        <dbReference type="ChEBI" id="CHEBI:57642"/>
        <dbReference type="ChEBI" id="CHEBI:59776"/>
        <dbReference type="EC" id="5.3.1.1"/>
    </reaction>
</comment>
<dbReference type="Gene3D" id="3.20.20.70">
    <property type="entry name" value="Aldolase class I"/>
    <property type="match status" value="1"/>
</dbReference>
<evidence type="ECO:0000313" key="11">
    <source>
        <dbReference type="EMBL" id="TCK98541.1"/>
    </source>
</evidence>
<dbReference type="Proteomes" id="UP000294545">
    <property type="component" value="Unassembled WGS sequence"/>
</dbReference>
<evidence type="ECO:0000256" key="7">
    <source>
        <dbReference type="ARBA" id="ARBA00023152"/>
    </source>
</evidence>
<gene>
    <name evidence="9" type="primary">tpiA</name>
    <name evidence="11" type="ORF">EDC19_0971</name>
</gene>
<feature type="binding site" evidence="9">
    <location>
        <position position="172"/>
    </location>
    <ligand>
        <name>substrate</name>
    </ligand>
</feature>
<proteinExistence type="inferred from homology"/>
<dbReference type="PANTHER" id="PTHR21139:SF42">
    <property type="entry name" value="TRIOSEPHOSPHATE ISOMERASE"/>
    <property type="match status" value="1"/>
</dbReference>
<evidence type="ECO:0000256" key="8">
    <source>
        <dbReference type="ARBA" id="ARBA00023235"/>
    </source>
</evidence>
<keyword evidence="5 9" id="KW-0312">Gluconeogenesis</keyword>
<accession>A0A4V2Q1Q6</accession>
<dbReference type="GO" id="GO:0004807">
    <property type="term" value="F:triose-phosphate isomerase activity"/>
    <property type="evidence" value="ECO:0007669"/>
    <property type="project" value="UniProtKB-UniRule"/>
</dbReference>
<dbReference type="Pfam" id="PF00121">
    <property type="entry name" value="TIM"/>
    <property type="match status" value="1"/>
</dbReference>
<dbReference type="HAMAP" id="MF_00147_B">
    <property type="entry name" value="TIM_B"/>
    <property type="match status" value="1"/>
</dbReference>
<evidence type="ECO:0000256" key="5">
    <source>
        <dbReference type="ARBA" id="ARBA00022432"/>
    </source>
</evidence>
<dbReference type="AlphaFoldDB" id="A0A4V2Q1Q6"/>
<sequence>MRKTLIAGNWKMNKTPKEAIEYIQLIKNQVDREDVEVVLCPPYLVLQLAVEETRGTHIKIGAQNMYYEDKGAYTGEISPMMLKEIGVDYIIIGHSERRSIFKETNEMVNRKLLKAIEHQLTPIVCVGESLKQRQEKVTIDYIRMQIKIAFKGVSEAEAKKTIVAYEPLWAIGTGKYASKEQAEEVCGAIRKLIADLYNDDVSQQVRILYGGSVTSKNANDFFTQKNIDGGIIGGSSINEDFISLVNYGH</sequence>
<evidence type="ECO:0000256" key="10">
    <source>
        <dbReference type="RuleBase" id="RU363013"/>
    </source>
</evidence>
<organism evidence="11 12">
    <name type="scientific">Natranaerovirga hydrolytica</name>
    <dbReference type="NCBI Taxonomy" id="680378"/>
    <lineage>
        <taxon>Bacteria</taxon>
        <taxon>Bacillati</taxon>
        <taxon>Bacillota</taxon>
        <taxon>Clostridia</taxon>
        <taxon>Lachnospirales</taxon>
        <taxon>Natranaerovirgaceae</taxon>
        <taxon>Natranaerovirga</taxon>
    </lineage>
</organism>
<comment type="pathway">
    <text evidence="1 9 10">Carbohydrate degradation; glycolysis; D-glyceraldehyde 3-phosphate from glycerone phosphate: step 1/1.</text>
</comment>
<dbReference type="EMBL" id="SMGQ01000011">
    <property type="protein sequence ID" value="TCK98541.1"/>
    <property type="molecule type" value="Genomic_DNA"/>
</dbReference>
<dbReference type="EC" id="5.3.1.1" evidence="3 9"/>
<evidence type="ECO:0000256" key="6">
    <source>
        <dbReference type="ARBA" id="ARBA00022490"/>
    </source>
</evidence>
<comment type="caution">
    <text evidence="11">The sequence shown here is derived from an EMBL/GenBank/DDBJ whole genome shotgun (WGS) entry which is preliminary data.</text>
</comment>
<reference evidence="11 12" key="1">
    <citation type="submission" date="2019-03" db="EMBL/GenBank/DDBJ databases">
        <title>Genomic Encyclopedia of Type Strains, Phase IV (KMG-IV): sequencing the most valuable type-strain genomes for metagenomic binning, comparative biology and taxonomic classification.</title>
        <authorList>
            <person name="Goeker M."/>
        </authorList>
    </citation>
    <scope>NUCLEOTIDE SEQUENCE [LARGE SCALE GENOMIC DNA]</scope>
    <source>
        <strain evidence="11 12">DSM 24176</strain>
    </source>
</reference>
<dbReference type="GO" id="GO:0005829">
    <property type="term" value="C:cytosol"/>
    <property type="evidence" value="ECO:0007669"/>
    <property type="project" value="TreeGrafter"/>
</dbReference>
<dbReference type="PROSITE" id="PS00171">
    <property type="entry name" value="TIM_1"/>
    <property type="match status" value="1"/>
</dbReference>
<dbReference type="InterPro" id="IPR013785">
    <property type="entry name" value="Aldolase_TIM"/>
</dbReference>
<evidence type="ECO:0000313" key="12">
    <source>
        <dbReference type="Proteomes" id="UP000294545"/>
    </source>
</evidence>
<keyword evidence="7 9" id="KW-0324">Glycolysis</keyword>
<dbReference type="InterPro" id="IPR020861">
    <property type="entry name" value="Triosephosphate_isomerase_AS"/>
</dbReference>
<dbReference type="GO" id="GO:0006096">
    <property type="term" value="P:glycolytic process"/>
    <property type="evidence" value="ECO:0007669"/>
    <property type="project" value="UniProtKB-UniRule"/>
</dbReference>
<dbReference type="InterPro" id="IPR022896">
    <property type="entry name" value="TrioseP_Isoase_bac/euk"/>
</dbReference>
<evidence type="ECO:0000256" key="9">
    <source>
        <dbReference type="HAMAP-Rule" id="MF_00147"/>
    </source>
</evidence>
<comment type="pathway">
    <text evidence="9 10">Carbohydrate biosynthesis; gluconeogenesis.</text>
</comment>
<dbReference type="UniPathway" id="UPA00109">
    <property type="reaction ID" value="UER00189"/>
</dbReference>
<name>A0A4V2Q1Q6_9FIRM</name>
<dbReference type="GO" id="GO:0006094">
    <property type="term" value="P:gluconeogenesis"/>
    <property type="evidence" value="ECO:0007669"/>
    <property type="project" value="UniProtKB-UniRule"/>
</dbReference>